<reference evidence="2" key="1">
    <citation type="submission" date="2020-05" db="EMBL/GenBank/DDBJ databases">
        <authorList>
            <person name="Chiriac C."/>
            <person name="Salcher M."/>
            <person name="Ghai R."/>
            <person name="Kavagutti S V."/>
        </authorList>
    </citation>
    <scope>NUCLEOTIDE SEQUENCE</scope>
</reference>
<evidence type="ECO:0000256" key="1">
    <source>
        <dbReference type="SAM" id="MobiDB-lite"/>
    </source>
</evidence>
<organism evidence="2">
    <name type="scientific">uncultured Caudovirales phage</name>
    <dbReference type="NCBI Taxonomy" id="2100421"/>
    <lineage>
        <taxon>Viruses</taxon>
        <taxon>Duplodnaviria</taxon>
        <taxon>Heunggongvirae</taxon>
        <taxon>Uroviricota</taxon>
        <taxon>Caudoviricetes</taxon>
        <taxon>Peduoviridae</taxon>
        <taxon>Maltschvirus</taxon>
        <taxon>Maltschvirus maltsch</taxon>
    </lineage>
</organism>
<sequence>MNMSKPPVPTQRTMKRTERDSREMADAVTFSECLRDNGVRAKDSPEALSELLKEQPTAMNWQAFHNILVGTLGDEA</sequence>
<proteinExistence type="predicted"/>
<name>A0A6J7X342_9CAUD</name>
<protein>
    <submittedName>
        <fullName evidence="2">Uncharacterized protein</fullName>
    </submittedName>
</protein>
<gene>
    <name evidence="2" type="ORF">UFOVP380_50</name>
</gene>
<feature type="region of interest" description="Disordered" evidence="1">
    <location>
        <begin position="1"/>
        <end position="26"/>
    </location>
</feature>
<accession>A0A6J7X342</accession>
<dbReference type="EMBL" id="LR798317">
    <property type="protein sequence ID" value="CAB5223402.1"/>
    <property type="molecule type" value="Genomic_DNA"/>
</dbReference>
<feature type="compositionally biased region" description="Basic and acidic residues" evidence="1">
    <location>
        <begin position="15"/>
        <end position="25"/>
    </location>
</feature>
<evidence type="ECO:0000313" key="2">
    <source>
        <dbReference type="EMBL" id="CAB5223402.1"/>
    </source>
</evidence>